<name>A0A4R6TZK5_9BACI</name>
<dbReference type="AlphaFoldDB" id="A0A4R6TZK5"/>
<protein>
    <recommendedName>
        <fullName evidence="4">DUF4367 domain-containing protein</fullName>
    </recommendedName>
</protein>
<organism evidence="2 3">
    <name type="scientific">Aureibacillus halotolerans</name>
    <dbReference type="NCBI Taxonomy" id="1508390"/>
    <lineage>
        <taxon>Bacteria</taxon>
        <taxon>Bacillati</taxon>
        <taxon>Bacillota</taxon>
        <taxon>Bacilli</taxon>
        <taxon>Bacillales</taxon>
        <taxon>Bacillaceae</taxon>
        <taxon>Aureibacillus</taxon>
    </lineage>
</organism>
<feature type="chain" id="PRO_5039675156" description="DUF4367 domain-containing protein" evidence="1">
    <location>
        <begin position="21"/>
        <end position="166"/>
    </location>
</feature>
<evidence type="ECO:0000313" key="3">
    <source>
        <dbReference type="Proteomes" id="UP000295632"/>
    </source>
</evidence>
<dbReference type="RefSeq" id="WP_133580517.1">
    <property type="nucleotide sequence ID" value="NZ_SNYJ01000008.1"/>
</dbReference>
<dbReference type="PROSITE" id="PS51257">
    <property type="entry name" value="PROKAR_LIPOPROTEIN"/>
    <property type="match status" value="1"/>
</dbReference>
<reference evidence="2 3" key="1">
    <citation type="submission" date="2019-03" db="EMBL/GenBank/DDBJ databases">
        <title>Genomic Encyclopedia of Type Strains, Phase IV (KMG-IV): sequencing the most valuable type-strain genomes for metagenomic binning, comparative biology and taxonomic classification.</title>
        <authorList>
            <person name="Goeker M."/>
        </authorList>
    </citation>
    <scope>NUCLEOTIDE SEQUENCE [LARGE SCALE GENOMIC DNA]</scope>
    <source>
        <strain evidence="2 3">DSM 28697</strain>
    </source>
</reference>
<dbReference type="EMBL" id="SNYJ01000008">
    <property type="protein sequence ID" value="TDQ39071.1"/>
    <property type="molecule type" value="Genomic_DNA"/>
</dbReference>
<accession>A0A4R6TZK5</accession>
<keyword evidence="3" id="KW-1185">Reference proteome</keyword>
<comment type="caution">
    <text evidence="2">The sequence shown here is derived from an EMBL/GenBank/DDBJ whole genome shotgun (WGS) entry which is preliminary data.</text>
</comment>
<gene>
    <name evidence="2" type="ORF">EV213_10817</name>
</gene>
<evidence type="ECO:0008006" key="4">
    <source>
        <dbReference type="Google" id="ProtNLM"/>
    </source>
</evidence>
<evidence type="ECO:0000256" key="1">
    <source>
        <dbReference type="SAM" id="SignalP"/>
    </source>
</evidence>
<proteinExistence type="predicted"/>
<dbReference type="Proteomes" id="UP000295632">
    <property type="component" value="Unassembled WGS sequence"/>
</dbReference>
<feature type="signal peptide" evidence="1">
    <location>
        <begin position="1"/>
        <end position="20"/>
    </location>
</feature>
<sequence>MNVISKGVFTLCIFSCLLLAACSVSEEDALQSFEDTIQNAVESPVQEVNYTTDSMSFYKPEAFSVNEEDQYNVVLEDAGQLFILFANPFSVESNTKVNEQADFYSDSIKVPQSETELKVNVIKEDDTYLVTFQHGDMKISTETNNPGDLSKYAEQMISIIKSSKYL</sequence>
<evidence type="ECO:0000313" key="2">
    <source>
        <dbReference type="EMBL" id="TDQ39071.1"/>
    </source>
</evidence>
<dbReference type="OrthoDB" id="2450230at2"/>
<keyword evidence="1" id="KW-0732">Signal</keyword>